<dbReference type="Gene3D" id="2.60.34.10">
    <property type="entry name" value="Substrate Binding Domain Of DNAk, Chain A, domain 1"/>
    <property type="match status" value="1"/>
</dbReference>
<evidence type="ECO:0000313" key="6">
    <source>
        <dbReference type="WBParaSite" id="PDA_v2.g5603.t1"/>
    </source>
</evidence>
<dbReference type="PROSITE" id="PS01036">
    <property type="entry name" value="HSP70_3"/>
    <property type="match status" value="1"/>
</dbReference>
<evidence type="ECO:0000256" key="2">
    <source>
        <dbReference type="ARBA" id="ARBA00022741"/>
    </source>
</evidence>
<dbReference type="SUPFAM" id="SSF53067">
    <property type="entry name" value="Actin-like ATPase domain"/>
    <property type="match status" value="2"/>
</dbReference>
<dbReference type="InterPro" id="IPR013126">
    <property type="entry name" value="Hsp_70_fam"/>
</dbReference>
<dbReference type="PANTHER" id="PTHR19375">
    <property type="entry name" value="HEAT SHOCK PROTEIN 70KDA"/>
    <property type="match status" value="1"/>
</dbReference>
<dbReference type="Proteomes" id="UP000887578">
    <property type="component" value="Unplaced"/>
</dbReference>
<reference evidence="6" key="1">
    <citation type="submission" date="2022-11" db="UniProtKB">
        <authorList>
            <consortium name="WormBaseParasite"/>
        </authorList>
    </citation>
    <scope>IDENTIFICATION</scope>
</reference>
<dbReference type="PRINTS" id="PR00301">
    <property type="entry name" value="HEATSHOCK70"/>
</dbReference>
<organism evidence="5 6">
    <name type="scientific">Panagrolaimus davidi</name>
    <dbReference type="NCBI Taxonomy" id="227884"/>
    <lineage>
        <taxon>Eukaryota</taxon>
        <taxon>Metazoa</taxon>
        <taxon>Ecdysozoa</taxon>
        <taxon>Nematoda</taxon>
        <taxon>Chromadorea</taxon>
        <taxon>Rhabditida</taxon>
        <taxon>Tylenchina</taxon>
        <taxon>Panagrolaimomorpha</taxon>
        <taxon>Panagrolaimoidea</taxon>
        <taxon>Panagrolaimidae</taxon>
        <taxon>Panagrolaimus</taxon>
    </lineage>
</organism>
<dbReference type="Gene3D" id="3.30.420.40">
    <property type="match status" value="2"/>
</dbReference>
<keyword evidence="5" id="KW-1185">Reference proteome</keyword>
<dbReference type="InterPro" id="IPR018181">
    <property type="entry name" value="Heat_shock_70_CS"/>
</dbReference>
<dbReference type="AlphaFoldDB" id="A0A914QQB6"/>
<dbReference type="GO" id="GO:0140662">
    <property type="term" value="F:ATP-dependent protein folding chaperone"/>
    <property type="evidence" value="ECO:0007669"/>
    <property type="project" value="InterPro"/>
</dbReference>
<keyword evidence="3 4" id="KW-0067">ATP-binding</keyword>
<dbReference type="InterPro" id="IPR043129">
    <property type="entry name" value="ATPase_NBD"/>
</dbReference>
<sequence length="515" mass="56866">MAAKPEIPFGIDLGTTNTCGAVWWNEKTEVVANDLGARTTPSYHYFDGVESFVGKTAKDKTGTNPKNVYYDSKRILAQKATDPLIKKFKTQWAFDLKGNRAKGNLCEYVVNEITKPHPSVSVSGEILKSIKESAEKRFSQKLTKAVITVPAYFSTEQKKATQEAAKYANLDVIRIITEPTAAAIAYGLEQHKYKDGEKLFVFDLGGGTFDVTIMSISKNCFTSLVVRGDFHLGGRDFDHIIFEWMKQKLAEEGMDAKNLNQKRKFKMMLQAQAVKEALSISQETPVILSDIFETAKSHMLKRSEFEAMSKTLLKKLETECQAALQSKNLKPKDIDHILFVGGSSRMPMVATMLKNLFLDETKFAKVVNPDEVVAVGASMYAAACMKASKRPEIVGLKVVEVLPMSIGVELSGGKFKPILLANTEVPCESSFELTTSEDNQRSASIPIYEGLSDNIEENKWIADITIPELPPGKAGTIKANVKLNLQLSGMLTAVATVKGVVIDVTIQYTTPYEIK</sequence>
<proteinExistence type="inferred from homology"/>
<dbReference type="GO" id="GO:0005524">
    <property type="term" value="F:ATP binding"/>
    <property type="evidence" value="ECO:0007669"/>
    <property type="project" value="UniProtKB-KW"/>
</dbReference>
<evidence type="ECO:0000256" key="1">
    <source>
        <dbReference type="ARBA" id="ARBA00007381"/>
    </source>
</evidence>
<name>A0A914QQB6_9BILA</name>
<comment type="similarity">
    <text evidence="1 4">Belongs to the heat shock protein 70 family.</text>
</comment>
<dbReference type="Gene3D" id="3.90.640.10">
    <property type="entry name" value="Actin, Chain A, domain 4"/>
    <property type="match status" value="1"/>
</dbReference>
<dbReference type="Pfam" id="PF00012">
    <property type="entry name" value="HSP70"/>
    <property type="match status" value="1"/>
</dbReference>
<evidence type="ECO:0000256" key="4">
    <source>
        <dbReference type="RuleBase" id="RU003322"/>
    </source>
</evidence>
<protein>
    <submittedName>
        <fullName evidence="6">Uncharacterized protein</fullName>
    </submittedName>
</protein>
<dbReference type="Gene3D" id="3.30.30.30">
    <property type="match status" value="1"/>
</dbReference>
<dbReference type="WBParaSite" id="PDA_v2.g5603.t1">
    <property type="protein sequence ID" value="PDA_v2.g5603.t1"/>
    <property type="gene ID" value="PDA_v2.g5603"/>
</dbReference>
<dbReference type="InterPro" id="IPR029047">
    <property type="entry name" value="HSP70_peptide-bd_sf"/>
</dbReference>
<evidence type="ECO:0000256" key="3">
    <source>
        <dbReference type="ARBA" id="ARBA00022840"/>
    </source>
</evidence>
<keyword evidence="2 4" id="KW-0547">Nucleotide-binding</keyword>
<accession>A0A914QQB6</accession>
<dbReference type="SUPFAM" id="SSF100920">
    <property type="entry name" value="Heat shock protein 70kD (HSP70), peptide-binding domain"/>
    <property type="match status" value="1"/>
</dbReference>
<evidence type="ECO:0000313" key="5">
    <source>
        <dbReference type="Proteomes" id="UP000887578"/>
    </source>
</evidence>
<dbReference type="GO" id="GO:0006950">
    <property type="term" value="P:response to stress"/>
    <property type="evidence" value="ECO:0007669"/>
    <property type="project" value="UniProtKB-ARBA"/>
</dbReference>
<dbReference type="PROSITE" id="PS00329">
    <property type="entry name" value="HSP70_2"/>
    <property type="match status" value="1"/>
</dbReference>